<evidence type="ECO:0000313" key="14">
    <source>
        <dbReference type="Proteomes" id="UP000663881"/>
    </source>
</evidence>
<dbReference type="AlphaFoldDB" id="A0A819IUI4"/>
<dbReference type="Proteomes" id="UP000663868">
    <property type="component" value="Unassembled WGS sequence"/>
</dbReference>
<reference evidence="12" key="1">
    <citation type="submission" date="2021-02" db="EMBL/GenBank/DDBJ databases">
        <authorList>
            <person name="Nowell W R."/>
        </authorList>
    </citation>
    <scope>NUCLEOTIDE SEQUENCE</scope>
</reference>
<evidence type="ECO:0000313" key="10">
    <source>
        <dbReference type="EMBL" id="CAF1253458.1"/>
    </source>
</evidence>
<evidence type="ECO:0000256" key="6">
    <source>
        <dbReference type="ARBA" id="ARBA00023273"/>
    </source>
</evidence>
<evidence type="ECO:0000256" key="7">
    <source>
        <dbReference type="ARBA" id="ARBA00035003"/>
    </source>
</evidence>
<accession>A0A819IUI4</accession>
<comment type="caution">
    <text evidence="12">The sequence shown here is derived from an EMBL/GenBank/DDBJ whole genome shotgun (WGS) entry which is preliminary data.</text>
</comment>
<evidence type="ECO:0000256" key="8">
    <source>
        <dbReference type="ARBA" id="ARBA00046435"/>
    </source>
</evidence>
<evidence type="ECO:0000256" key="4">
    <source>
        <dbReference type="ARBA" id="ARBA00023069"/>
    </source>
</evidence>
<keyword evidence="5" id="KW-0206">Cytoskeleton</keyword>
<gene>
    <name evidence="10" type="ORF">IZO911_LOCUS31478</name>
    <name evidence="13" type="ORF">KXQ929_LOCUS25344</name>
    <name evidence="12" type="ORF">OKA104_LOCUS25065</name>
    <name evidence="11" type="ORF">OXD698_LOCUS22711</name>
    <name evidence="9" type="ORF">VCS650_LOCUS28003</name>
</gene>
<dbReference type="Proteomes" id="UP000663860">
    <property type="component" value="Unassembled WGS sequence"/>
</dbReference>
<dbReference type="Proteomes" id="UP000663881">
    <property type="component" value="Unassembled WGS sequence"/>
</dbReference>
<dbReference type="EMBL" id="CAJOAY010002066">
    <property type="protein sequence ID" value="CAF3917408.1"/>
    <property type="molecule type" value="Genomic_DNA"/>
</dbReference>
<dbReference type="EMBL" id="CAJOAZ010001958">
    <property type="protein sequence ID" value="CAF3877561.1"/>
    <property type="molecule type" value="Genomic_DNA"/>
</dbReference>
<name>A0A819IUI4_9BILA</name>
<evidence type="ECO:0000256" key="3">
    <source>
        <dbReference type="ARBA" id="ARBA00022846"/>
    </source>
</evidence>
<evidence type="ECO:0000313" key="11">
    <source>
        <dbReference type="EMBL" id="CAF3877561.1"/>
    </source>
</evidence>
<dbReference type="PANTHER" id="PTHR31180">
    <property type="entry name" value="CILIA- AND FLAGELLA-ASSOCIATED PROTEIN 107-RELATED"/>
    <property type="match status" value="1"/>
</dbReference>
<evidence type="ECO:0000313" key="12">
    <source>
        <dbReference type="EMBL" id="CAF3917408.1"/>
    </source>
</evidence>
<dbReference type="PANTHER" id="PTHR31180:SF2">
    <property type="entry name" value="CILIA- AND FLAGELLA-ASSOCIATED PROTEIN 107"/>
    <property type="match status" value="1"/>
</dbReference>
<dbReference type="Pfam" id="PF22595">
    <property type="entry name" value="CFAP107"/>
    <property type="match status" value="1"/>
</dbReference>
<keyword evidence="2" id="KW-0963">Cytoplasm</keyword>
<evidence type="ECO:0000256" key="5">
    <source>
        <dbReference type="ARBA" id="ARBA00023212"/>
    </source>
</evidence>
<keyword evidence="3" id="KW-0282">Flagellum</keyword>
<evidence type="ECO:0000256" key="1">
    <source>
        <dbReference type="ARBA" id="ARBA00004611"/>
    </source>
</evidence>
<dbReference type="EMBL" id="CAJNON010000403">
    <property type="protein sequence ID" value="CAF1244863.1"/>
    <property type="molecule type" value="Genomic_DNA"/>
</dbReference>
<comment type="function">
    <text evidence="7">Microtubule inner protein (MIP) part of the dynein-decorated doublet microtubules (DMTs) in cilia axoneme, which is required for motile cilia beating.</text>
</comment>
<organism evidence="12 14">
    <name type="scientific">Adineta steineri</name>
    <dbReference type="NCBI Taxonomy" id="433720"/>
    <lineage>
        <taxon>Eukaryota</taxon>
        <taxon>Metazoa</taxon>
        <taxon>Spiralia</taxon>
        <taxon>Gnathifera</taxon>
        <taxon>Rotifera</taxon>
        <taxon>Eurotatoria</taxon>
        <taxon>Bdelloidea</taxon>
        <taxon>Adinetida</taxon>
        <taxon>Adinetidae</taxon>
        <taxon>Adineta</taxon>
    </lineage>
</organism>
<protein>
    <submittedName>
        <fullName evidence="12">Uncharacterized protein</fullName>
    </submittedName>
</protein>
<keyword evidence="4" id="KW-0969">Cilium</keyword>
<dbReference type="EMBL" id="CAJNOE010000518">
    <property type="protein sequence ID" value="CAF1253458.1"/>
    <property type="molecule type" value="Genomic_DNA"/>
</dbReference>
<dbReference type="Proteomes" id="UP000663891">
    <property type="component" value="Unassembled WGS sequence"/>
</dbReference>
<comment type="subcellular location">
    <subcellularLocation>
        <location evidence="1">Cytoplasm</location>
        <location evidence="1">Cytoskeleton</location>
        <location evidence="1">Flagellum axoneme</location>
    </subcellularLocation>
</comment>
<dbReference type="Proteomes" id="UP000663844">
    <property type="component" value="Unassembled WGS sequence"/>
</dbReference>
<comment type="subunit">
    <text evidence="8">Microtubule inner protein component of sperm flagellar doublet microtubules.</text>
</comment>
<dbReference type="EMBL" id="CAJOBB010002188">
    <property type="protein sequence ID" value="CAF3946343.1"/>
    <property type="molecule type" value="Genomic_DNA"/>
</dbReference>
<evidence type="ECO:0000313" key="13">
    <source>
        <dbReference type="EMBL" id="CAF3946343.1"/>
    </source>
</evidence>
<dbReference type="InterPro" id="IPR037662">
    <property type="entry name" value="CFAP68/107"/>
</dbReference>
<keyword evidence="6" id="KW-0966">Cell projection</keyword>
<proteinExistence type="predicted"/>
<sequence>MTSKNDRFFDPKDGTSANVPIIPINAEVFRGKRPFDAKVLVGNWYENRFKFKDSGHRSKPFHQIAYPAHVGSVPDTVFRRRALGSKEQRLGRLILDHHDIDSQKQLISSYDEQYNKRGAYGEHQDNSERKWAVPDNHWLPERSDHPLENTPTSWGLVERKRAQTQFLQRQRTMPDLSEYTNRYIPHRPEEYSSPKYVGIPRLYSSTVERTNSLNNNIYNRSTSLYNRGIPPAIDITDIDHVYSLRRHANVPRSCFYPESVSKHTEHRLQRHTSCLTESMKITGPLTSSMEQMHIQEQIA</sequence>
<dbReference type="InterPro" id="IPR054709">
    <property type="entry name" value="CFAP107"/>
</dbReference>
<evidence type="ECO:0000313" key="9">
    <source>
        <dbReference type="EMBL" id="CAF1244863.1"/>
    </source>
</evidence>
<dbReference type="GO" id="GO:0030317">
    <property type="term" value="P:flagellated sperm motility"/>
    <property type="evidence" value="ECO:0007669"/>
    <property type="project" value="InterPro"/>
</dbReference>
<evidence type="ECO:0000256" key="2">
    <source>
        <dbReference type="ARBA" id="ARBA00022490"/>
    </source>
</evidence>
<dbReference type="OrthoDB" id="8185227at2759"/>
<dbReference type="GO" id="GO:0005879">
    <property type="term" value="C:axonemal microtubule"/>
    <property type="evidence" value="ECO:0007669"/>
    <property type="project" value="TreeGrafter"/>
</dbReference>